<keyword evidence="2" id="KW-0436">Ligase</keyword>
<dbReference type="OrthoDB" id="580775at2"/>
<name>A0A4R6SFD8_LABRH</name>
<dbReference type="InterPro" id="IPR000873">
    <property type="entry name" value="AMP-dep_synth/lig_dom"/>
</dbReference>
<reference evidence="2 3" key="1">
    <citation type="submission" date="2019-03" db="EMBL/GenBank/DDBJ databases">
        <title>Genomic Encyclopedia of Type Strains, Phase IV (KMG-IV): sequencing the most valuable type-strain genomes for metagenomic binning, comparative biology and taxonomic classification.</title>
        <authorList>
            <person name="Goeker M."/>
        </authorList>
    </citation>
    <scope>NUCLEOTIDE SEQUENCE [LARGE SCALE GENOMIC DNA]</scope>
    <source>
        <strain evidence="2 3">DSM 45361</strain>
    </source>
</reference>
<keyword evidence="3" id="KW-1185">Reference proteome</keyword>
<evidence type="ECO:0000259" key="1">
    <source>
        <dbReference type="Pfam" id="PF00501"/>
    </source>
</evidence>
<protein>
    <submittedName>
        <fullName evidence="2">Phenylacetate-coenzyme A ligase PaaK-like adenylate-forming protein</fullName>
    </submittedName>
</protein>
<sequence>MFETGIRQLRLALGMVGGKRLNTRNLARLVGDALATLQEFGEPGADVQQLVDGPFADPEARDHLATRGIQRTAARLAQQSPFYQRRFAAAGITPGKLKLDELGAIPVTVKSELVERPAEFRCADTEVHLTTRTTGTTGKPAEVWLSKYEIDLWAGLGALSAVLRDELRPTDIMQVHSSSRATAAVHLDVGSCRLAGAGCRVLGIVPPDSALDGLTAGGATIMATYPSYLAELVVAARRRGLGPDDFPLRRIQVGGEVLSPSLKKAAYAQFGVESISDSFGMTEVIPVTARTCGQGHLHHDINTGYVEYLDLDTGEPARPGALATVVITPFFPYRDCMPVFRYDTRDVVRLLPDEPLTCEVSALPACGPLLGKADHLLRAGGEVVTGRQLTEAVEALPSEPWPGRYRASVHGGRLRLALPTSAVAGLSEADARAHFAAHGLDVAELTLVPDSEAVGLRPLRTDLHELTFAAGA</sequence>
<dbReference type="SUPFAM" id="SSF56801">
    <property type="entry name" value="Acetyl-CoA synthetase-like"/>
    <property type="match status" value="1"/>
</dbReference>
<dbReference type="RefSeq" id="WP_133849385.1">
    <property type="nucleotide sequence ID" value="NZ_SNXZ01000002.1"/>
</dbReference>
<dbReference type="Gene3D" id="3.40.50.12780">
    <property type="entry name" value="N-terminal domain of ligase-like"/>
    <property type="match status" value="1"/>
</dbReference>
<accession>A0A4R6SFD8</accession>
<dbReference type="EMBL" id="SNXZ01000002">
    <property type="protein sequence ID" value="TDQ00712.1"/>
    <property type="molecule type" value="Genomic_DNA"/>
</dbReference>
<dbReference type="Proteomes" id="UP000295444">
    <property type="component" value="Unassembled WGS sequence"/>
</dbReference>
<dbReference type="PANTHER" id="PTHR43845:SF1">
    <property type="entry name" value="BLR5969 PROTEIN"/>
    <property type="match status" value="1"/>
</dbReference>
<evidence type="ECO:0000313" key="3">
    <source>
        <dbReference type="Proteomes" id="UP000295444"/>
    </source>
</evidence>
<organism evidence="2 3">
    <name type="scientific">Labedaea rhizosphaerae</name>
    <dbReference type="NCBI Taxonomy" id="598644"/>
    <lineage>
        <taxon>Bacteria</taxon>
        <taxon>Bacillati</taxon>
        <taxon>Actinomycetota</taxon>
        <taxon>Actinomycetes</taxon>
        <taxon>Pseudonocardiales</taxon>
        <taxon>Pseudonocardiaceae</taxon>
        <taxon>Labedaea</taxon>
    </lineage>
</organism>
<evidence type="ECO:0000313" key="2">
    <source>
        <dbReference type="EMBL" id="TDQ00712.1"/>
    </source>
</evidence>
<dbReference type="GO" id="GO:0016874">
    <property type="term" value="F:ligase activity"/>
    <property type="evidence" value="ECO:0007669"/>
    <property type="project" value="UniProtKB-KW"/>
</dbReference>
<gene>
    <name evidence="2" type="ORF">EV186_102578</name>
</gene>
<dbReference type="InterPro" id="IPR042099">
    <property type="entry name" value="ANL_N_sf"/>
</dbReference>
<proteinExistence type="predicted"/>
<feature type="domain" description="AMP-dependent synthetase/ligase" evidence="1">
    <location>
        <begin position="133"/>
        <end position="292"/>
    </location>
</feature>
<dbReference type="Pfam" id="PF00501">
    <property type="entry name" value="AMP-binding"/>
    <property type="match status" value="1"/>
</dbReference>
<comment type="caution">
    <text evidence="2">The sequence shown here is derived from an EMBL/GenBank/DDBJ whole genome shotgun (WGS) entry which is preliminary data.</text>
</comment>
<dbReference type="AlphaFoldDB" id="A0A4R6SFD8"/>
<dbReference type="PANTHER" id="PTHR43845">
    <property type="entry name" value="BLR5969 PROTEIN"/>
    <property type="match status" value="1"/>
</dbReference>